<keyword evidence="2" id="KW-1185">Reference proteome</keyword>
<organism evidence="1 2">
    <name type="scientific">Metallibacterium scheffleri</name>
    <dbReference type="NCBI Taxonomy" id="993689"/>
    <lineage>
        <taxon>Bacteria</taxon>
        <taxon>Pseudomonadati</taxon>
        <taxon>Pseudomonadota</taxon>
        <taxon>Gammaproteobacteria</taxon>
        <taxon>Lysobacterales</taxon>
        <taxon>Rhodanobacteraceae</taxon>
        <taxon>Metallibacterium</taxon>
    </lineage>
</organism>
<name>A0A4S3KF55_9GAMM</name>
<proteinExistence type="predicted"/>
<dbReference type="AlphaFoldDB" id="A0A4S3KF55"/>
<gene>
    <name evidence="1" type="ORF">B1806_15375</name>
</gene>
<accession>A0A4S3KF55</accession>
<dbReference type="STRING" id="993689.GCA_002077135_03067"/>
<dbReference type="Proteomes" id="UP000307749">
    <property type="component" value="Unassembled WGS sequence"/>
</dbReference>
<comment type="caution">
    <text evidence="1">The sequence shown here is derived from an EMBL/GenBank/DDBJ whole genome shotgun (WGS) entry which is preliminary data.</text>
</comment>
<evidence type="ECO:0000313" key="1">
    <source>
        <dbReference type="EMBL" id="THD07110.1"/>
    </source>
</evidence>
<reference evidence="1 2" key="1">
    <citation type="submission" date="2017-02" db="EMBL/GenBank/DDBJ databases">
        <title>Whole genome sequencing of Metallibacterium scheffleri DSM 24874 (T).</title>
        <authorList>
            <person name="Kumar S."/>
            <person name="Patil P."/>
            <person name="Patil P.B."/>
        </authorList>
    </citation>
    <scope>NUCLEOTIDE SEQUENCE [LARGE SCALE GENOMIC DNA]</scope>
    <source>
        <strain evidence="1 2">DSM 24874</strain>
    </source>
</reference>
<protein>
    <submittedName>
        <fullName evidence="1">Uncharacterized protein</fullName>
    </submittedName>
</protein>
<dbReference type="RefSeq" id="WP_081130039.1">
    <property type="nucleotide sequence ID" value="NZ_LDOS01000002.1"/>
</dbReference>
<sequence>MANDKGVLVIGLDPALIDFSQPGYAPGMDATKVLAGLKSSEEELTRLGYSVQMCLTDFGETAEAVLQSRLKQKQFDCILIGAGVRANPSNFILFEKLINVVHEHAPQAKLCFNTMPSDTTAAVQRWL</sequence>
<dbReference type="OrthoDB" id="1495085at2"/>
<dbReference type="EMBL" id="MWQO01000066">
    <property type="protein sequence ID" value="THD07110.1"/>
    <property type="molecule type" value="Genomic_DNA"/>
</dbReference>
<evidence type="ECO:0000313" key="2">
    <source>
        <dbReference type="Proteomes" id="UP000307749"/>
    </source>
</evidence>